<evidence type="ECO:0000256" key="5">
    <source>
        <dbReference type="ARBA" id="ARBA00023040"/>
    </source>
</evidence>
<keyword evidence="7 12" id="KW-0675">Receptor</keyword>
<evidence type="ECO:0000256" key="9">
    <source>
        <dbReference type="ARBA" id="ARBA00023224"/>
    </source>
</evidence>
<dbReference type="PANTHER" id="PTHR24232:SF100">
    <property type="entry name" value="G PROTEIN-COUPLED RECEPTOR 35, TANDEM DUPLICATE 1-RELATED"/>
    <property type="match status" value="1"/>
</dbReference>
<comment type="caution">
    <text evidence="12">The sequence shown here is derived from an EMBL/GenBank/DDBJ whole genome shotgun (WGS) entry which is preliminary data.</text>
</comment>
<evidence type="ECO:0000256" key="6">
    <source>
        <dbReference type="ARBA" id="ARBA00023136"/>
    </source>
</evidence>
<dbReference type="AlphaFoldDB" id="A0A5A9NPP0"/>
<evidence type="ECO:0000313" key="12">
    <source>
        <dbReference type="EMBL" id="KAA0711942.1"/>
    </source>
</evidence>
<organism evidence="12 13">
    <name type="scientific">Triplophysa tibetana</name>
    <dbReference type="NCBI Taxonomy" id="1572043"/>
    <lineage>
        <taxon>Eukaryota</taxon>
        <taxon>Metazoa</taxon>
        <taxon>Chordata</taxon>
        <taxon>Craniata</taxon>
        <taxon>Vertebrata</taxon>
        <taxon>Euteleostomi</taxon>
        <taxon>Actinopterygii</taxon>
        <taxon>Neopterygii</taxon>
        <taxon>Teleostei</taxon>
        <taxon>Ostariophysi</taxon>
        <taxon>Cypriniformes</taxon>
        <taxon>Nemacheilidae</taxon>
        <taxon>Triplophysa</taxon>
    </lineage>
</organism>
<gene>
    <name evidence="12" type="ORF">E1301_Tti013544</name>
</gene>
<comment type="subcellular location">
    <subcellularLocation>
        <location evidence="1">Cell membrane</location>
        <topology evidence="1">Multi-pass membrane protein</topology>
    </subcellularLocation>
</comment>
<keyword evidence="5" id="KW-0297">G-protein coupled receptor</keyword>
<evidence type="ECO:0000313" key="13">
    <source>
        <dbReference type="Proteomes" id="UP000324632"/>
    </source>
</evidence>
<reference evidence="12 13" key="1">
    <citation type="journal article" date="2019" name="Mol. Ecol. Resour.">
        <title>Chromosome-level genome assembly of Triplophysa tibetana, a fish adapted to the harsh high-altitude environment of the Tibetan Plateau.</title>
        <authorList>
            <person name="Yang X."/>
            <person name="Liu H."/>
            <person name="Ma Z."/>
            <person name="Zou Y."/>
            <person name="Zou M."/>
            <person name="Mao Y."/>
            <person name="Li X."/>
            <person name="Wang H."/>
            <person name="Chen T."/>
            <person name="Wang W."/>
            <person name="Yang R."/>
        </authorList>
    </citation>
    <scope>NUCLEOTIDE SEQUENCE [LARGE SCALE GENOMIC DNA]</scope>
    <source>
        <strain evidence="12">TTIB1903HZAU</strain>
        <tissue evidence="12">Muscle</tissue>
    </source>
</reference>
<keyword evidence="13" id="KW-1185">Reference proteome</keyword>
<sequence length="320" mass="36803">MLNCTSNCTQCNLSVTNNTLILQKVTSIPTFILGLLGNIYVFVIFSRRPRKEWTNIMIYITNMAIADSVVLAILPFMIHFYDSKLRPEFKAICNIVLSLYYVNMYVSIFTVTAISVVRYIAVKFPMKAREILSRRSALVVCGLIWLVMLCFCPIYFLKDSGNDKTMCFQRVRESLSLHFILLLTVVGFLLPFLIVLFCSINVICTLRKGLDVGIRSEKLQCMFIIAANLIVFVICFLPIHFGFILKYIAQSHILEKSKSNCDMQIFGHNFVHGAMCFSIMNCSLDSFSYYFANKTKWNTCGTNHRNDKKCVYNRVELRDK</sequence>
<dbReference type="Proteomes" id="UP000324632">
    <property type="component" value="Chromosome 14"/>
</dbReference>
<dbReference type="Pfam" id="PF00001">
    <property type="entry name" value="7tm_1"/>
    <property type="match status" value="1"/>
</dbReference>
<protein>
    <submittedName>
        <fullName evidence="12">G-protein coupled receptor 35</fullName>
    </submittedName>
</protein>
<feature type="domain" description="G-protein coupled receptors family 1 profile" evidence="11">
    <location>
        <begin position="37"/>
        <end position="289"/>
    </location>
</feature>
<dbReference type="PROSITE" id="PS50262">
    <property type="entry name" value="G_PROTEIN_RECEP_F1_2"/>
    <property type="match status" value="1"/>
</dbReference>
<dbReference type="InterPro" id="IPR000276">
    <property type="entry name" value="GPCR_Rhodpsn"/>
</dbReference>
<evidence type="ECO:0000256" key="2">
    <source>
        <dbReference type="ARBA" id="ARBA00022475"/>
    </source>
</evidence>
<dbReference type="GO" id="GO:0007200">
    <property type="term" value="P:phospholipase C-activating G protein-coupled receptor signaling pathway"/>
    <property type="evidence" value="ECO:0007669"/>
    <property type="project" value="TreeGrafter"/>
</dbReference>
<accession>A0A5A9NPP0</accession>
<evidence type="ECO:0000256" key="4">
    <source>
        <dbReference type="ARBA" id="ARBA00022989"/>
    </source>
</evidence>
<keyword evidence="2" id="KW-1003">Cell membrane</keyword>
<keyword evidence="6 10" id="KW-0472">Membrane</keyword>
<dbReference type="PRINTS" id="PR01157">
    <property type="entry name" value="P2YPURNOCPTR"/>
</dbReference>
<dbReference type="FunFam" id="1.20.1070.10:FF:000142">
    <property type="entry name" value="G protein-coupled receptor 55"/>
    <property type="match status" value="1"/>
</dbReference>
<evidence type="ECO:0000256" key="8">
    <source>
        <dbReference type="ARBA" id="ARBA00023180"/>
    </source>
</evidence>
<proteinExistence type="predicted"/>
<dbReference type="InterPro" id="IPR017452">
    <property type="entry name" value="GPCR_Rhodpsn_7TM"/>
</dbReference>
<dbReference type="PRINTS" id="PR00237">
    <property type="entry name" value="GPCRRHODOPSN"/>
</dbReference>
<evidence type="ECO:0000256" key="7">
    <source>
        <dbReference type="ARBA" id="ARBA00023170"/>
    </source>
</evidence>
<dbReference type="SUPFAM" id="SSF81321">
    <property type="entry name" value="Family A G protein-coupled receptor-like"/>
    <property type="match status" value="1"/>
</dbReference>
<dbReference type="PANTHER" id="PTHR24232">
    <property type="entry name" value="G-PROTEIN COUPLED RECEPTOR"/>
    <property type="match status" value="1"/>
</dbReference>
<feature type="transmembrane region" description="Helical" evidence="10">
    <location>
        <begin position="27"/>
        <end position="45"/>
    </location>
</feature>
<evidence type="ECO:0000256" key="3">
    <source>
        <dbReference type="ARBA" id="ARBA00022692"/>
    </source>
</evidence>
<feature type="transmembrane region" description="Helical" evidence="10">
    <location>
        <begin position="137"/>
        <end position="157"/>
    </location>
</feature>
<evidence type="ECO:0000259" key="11">
    <source>
        <dbReference type="PROSITE" id="PS50262"/>
    </source>
</evidence>
<keyword evidence="3 10" id="KW-0812">Transmembrane</keyword>
<keyword evidence="4 10" id="KW-1133">Transmembrane helix</keyword>
<keyword evidence="9" id="KW-0807">Transducer</keyword>
<evidence type="ECO:0000256" key="1">
    <source>
        <dbReference type="ARBA" id="ARBA00004651"/>
    </source>
</evidence>
<feature type="transmembrane region" description="Helical" evidence="10">
    <location>
        <begin position="98"/>
        <end position="117"/>
    </location>
</feature>
<dbReference type="Gene3D" id="1.20.1070.10">
    <property type="entry name" value="Rhodopsin 7-helix transmembrane proteins"/>
    <property type="match status" value="1"/>
</dbReference>
<dbReference type="GO" id="GO:0035025">
    <property type="term" value="P:positive regulation of Rho protein signal transduction"/>
    <property type="evidence" value="ECO:0007669"/>
    <property type="project" value="TreeGrafter"/>
</dbReference>
<dbReference type="EMBL" id="SOYY01000014">
    <property type="protein sequence ID" value="KAA0711942.1"/>
    <property type="molecule type" value="Genomic_DNA"/>
</dbReference>
<feature type="transmembrane region" description="Helical" evidence="10">
    <location>
        <begin position="57"/>
        <end position="78"/>
    </location>
</feature>
<dbReference type="GO" id="GO:0004930">
    <property type="term" value="F:G protein-coupled receptor activity"/>
    <property type="evidence" value="ECO:0007669"/>
    <property type="project" value="UniProtKB-KW"/>
</dbReference>
<feature type="transmembrane region" description="Helical" evidence="10">
    <location>
        <begin position="177"/>
        <end position="203"/>
    </location>
</feature>
<name>A0A5A9NPP0_9TELE</name>
<keyword evidence="8" id="KW-0325">Glycoprotein</keyword>
<feature type="transmembrane region" description="Helical" evidence="10">
    <location>
        <begin position="223"/>
        <end position="249"/>
    </location>
</feature>
<evidence type="ECO:0000256" key="10">
    <source>
        <dbReference type="SAM" id="Phobius"/>
    </source>
</evidence>
<dbReference type="GO" id="GO:0005886">
    <property type="term" value="C:plasma membrane"/>
    <property type="evidence" value="ECO:0007669"/>
    <property type="project" value="UniProtKB-SubCell"/>
</dbReference>